<dbReference type="PATRIC" id="fig|69279.3.peg.3623"/>
<dbReference type="AlphaFoldDB" id="A0A011SV91"/>
<dbReference type="OrthoDB" id="8478453at2"/>
<dbReference type="GO" id="GO:0018104">
    <property type="term" value="P:peptidoglycan-protein cross-linking"/>
    <property type="evidence" value="ECO:0007669"/>
    <property type="project" value="TreeGrafter"/>
</dbReference>
<dbReference type="Gene3D" id="2.40.440.10">
    <property type="entry name" value="L,D-transpeptidase catalytic domain-like"/>
    <property type="match status" value="1"/>
</dbReference>
<keyword evidence="10" id="KW-0732">Signal</keyword>
<evidence type="ECO:0000256" key="7">
    <source>
        <dbReference type="ARBA" id="ARBA00022984"/>
    </source>
</evidence>
<dbReference type="CDD" id="cd16913">
    <property type="entry name" value="YkuD_like"/>
    <property type="match status" value="1"/>
</dbReference>
<evidence type="ECO:0000313" key="12">
    <source>
        <dbReference type="EMBL" id="EXL03179.1"/>
    </source>
</evidence>
<comment type="similarity">
    <text evidence="2">Belongs to the YkuD family.</text>
</comment>
<dbReference type="InterPro" id="IPR038063">
    <property type="entry name" value="Transpep_catalytic_dom"/>
</dbReference>
<dbReference type="FunFam" id="2.40.440.10:FF:000002">
    <property type="entry name" value="L,D-transpeptidase ErfK/SrfK"/>
    <property type="match status" value="1"/>
</dbReference>
<dbReference type="GO" id="GO:0008360">
    <property type="term" value="P:regulation of cell shape"/>
    <property type="evidence" value="ECO:0007669"/>
    <property type="project" value="UniProtKB-UniRule"/>
</dbReference>
<evidence type="ECO:0000256" key="3">
    <source>
        <dbReference type="ARBA" id="ARBA00022676"/>
    </source>
</evidence>
<gene>
    <name evidence="12" type="ORF">BG36_12655</name>
</gene>
<feature type="active site" description="Proton donor/acceptor" evidence="9">
    <location>
        <position position="164"/>
    </location>
</feature>
<evidence type="ECO:0000256" key="2">
    <source>
        <dbReference type="ARBA" id="ARBA00005992"/>
    </source>
</evidence>
<keyword evidence="6 9" id="KW-0133">Cell shape</keyword>
<dbReference type="PROSITE" id="PS52029">
    <property type="entry name" value="LD_TPASE"/>
    <property type="match status" value="1"/>
</dbReference>
<dbReference type="GO" id="GO:0005576">
    <property type="term" value="C:extracellular region"/>
    <property type="evidence" value="ECO:0007669"/>
    <property type="project" value="TreeGrafter"/>
</dbReference>
<evidence type="ECO:0000256" key="5">
    <source>
        <dbReference type="ARBA" id="ARBA00022801"/>
    </source>
</evidence>
<proteinExistence type="inferred from homology"/>
<comment type="caution">
    <text evidence="12">The sequence shown here is derived from an EMBL/GenBank/DDBJ whole genome shotgun (WGS) entry which is preliminary data.</text>
</comment>
<keyword evidence="8 9" id="KW-0961">Cell wall biogenesis/degradation</keyword>
<dbReference type="PROSITE" id="PS51257">
    <property type="entry name" value="PROKAR_LIPOPROTEIN"/>
    <property type="match status" value="1"/>
</dbReference>
<dbReference type="UniPathway" id="UPA00219"/>
<dbReference type="InterPro" id="IPR050979">
    <property type="entry name" value="LD-transpeptidase"/>
</dbReference>
<dbReference type="eggNOG" id="COG1376">
    <property type="taxonomic scope" value="Bacteria"/>
</dbReference>
<feature type="active site" description="Nucleophile" evidence="9">
    <location>
        <position position="180"/>
    </location>
</feature>
<dbReference type="SUPFAM" id="SSF141523">
    <property type="entry name" value="L,D-transpeptidase catalytic domain-like"/>
    <property type="match status" value="1"/>
</dbReference>
<evidence type="ECO:0000256" key="9">
    <source>
        <dbReference type="PROSITE-ProRule" id="PRU01373"/>
    </source>
</evidence>
<feature type="chain" id="PRO_5001462581" description="L,D-TPase catalytic domain-containing protein" evidence="10">
    <location>
        <begin position="20"/>
        <end position="204"/>
    </location>
</feature>
<organism evidence="12 13">
    <name type="scientific">Aquamicrobium defluvii</name>
    <dbReference type="NCBI Taxonomy" id="69279"/>
    <lineage>
        <taxon>Bacteria</taxon>
        <taxon>Pseudomonadati</taxon>
        <taxon>Pseudomonadota</taxon>
        <taxon>Alphaproteobacteria</taxon>
        <taxon>Hyphomicrobiales</taxon>
        <taxon>Phyllobacteriaceae</taxon>
        <taxon>Aquamicrobium</taxon>
    </lineage>
</organism>
<dbReference type="GO" id="GO:0016757">
    <property type="term" value="F:glycosyltransferase activity"/>
    <property type="evidence" value="ECO:0007669"/>
    <property type="project" value="UniProtKB-KW"/>
</dbReference>
<keyword evidence="7 9" id="KW-0573">Peptidoglycan synthesis</keyword>
<evidence type="ECO:0000256" key="6">
    <source>
        <dbReference type="ARBA" id="ARBA00022960"/>
    </source>
</evidence>
<keyword evidence="3" id="KW-0328">Glycosyltransferase</keyword>
<evidence type="ECO:0000256" key="1">
    <source>
        <dbReference type="ARBA" id="ARBA00004752"/>
    </source>
</evidence>
<protein>
    <recommendedName>
        <fullName evidence="11">L,D-TPase catalytic domain-containing protein</fullName>
    </recommendedName>
</protein>
<dbReference type="STRING" id="69279.BG36_12655"/>
<feature type="domain" description="L,D-TPase catalytic" evidence="11">
    <location>
        <begin position="68"/>
        <end position="204"/>
    </location>
</feature>
<evidence type="ECO:0000259" key="11">
    <source>
        <dbReference type="PROSITE" id="PS52029"/>
    </source>
</evidence>
<dbReference type="PANTHER" id="PTHR30582:SF24">
    <property type="entry name" value="L,D-TRANSPEPTIDASE ERFK_SRFK-RELATED"/>
    <property type="match status" value="1"/>
</dbReference>
<name>A0A011SV91_9HYPH</name>
<sequence length="204" mass="22358">MRIRTVLAALALSASLAGCSTIGTTPMFTSSYGATTDAGYNLPRIPIEKVDRKYHRQIVRYDTSEKPGTIVVDTSGKFLYLVMEGGKAMRYGIGVGREGFEWRGTARVAMKREWPTWTPPAAMIKRQPELAKHAGGMKPGLGNPLGARALYLFNKSGDTGYRLHGTPEWNSIGKAMSSGCIRLMNQDIIDLYKRSENGAKVVVL</sequence>
<evidence type="ECO:0000313" key="13">
    <source>
        <dbReference type="Proteomes" id="UP000019849"/>
    </source>
</evidence>
<dbReference type="PANTHER" id="PTHR30582">
    <property type="entry name" value="L,D-TRANSPEPTIDASE"/>
    <property type="match status" value="1"/>
</dbReference>
<comment type="pathway">
    <text evidence="1 9">Cell wall biogenesis; peptidoglycan biosynthesis.</text>
</comment>
<feature type="signal peptide" evidence="10">
    <location>
        <begin position="1"/>
        <end position="19"/>
    </location>
</feature>
<dbReference type="Pfam" id="PF03734">
    <property type="entry name" value="YkuD"/>
    <property type="match status" value="1"/>
</dbReference>
<evidence type="ECO:0000256" key="10">
    <source>
        <dbReference type="SAM" id="SignalP"/>
    </source>
</evidence>
<dbReference type="Proteomes" id="UP000019849">
    <property type="component" value="Unassembled WGS sequence"/>
</dbReference>
<evidence type="ECO:0000256" key="4">
    <source>
        <dbReference type="ARBA" id="ARBA00022679"/>
    </source>
</evidence>
<keyword evidence="5" id="KW-0378">Hydrolase</keyword>
<dbReference type="HOGENOM" id="CLU_042399_0_3_5"/>
<accession>A0A011SV91</accession>
<dbReference type="GO" id="GO:0071972">
    <property type="term" value="F:peptidoglycan L,D-transpeptidase activity"/>
    <property type="evidence" value="ECO:0007669"/>
    <property type="project" value="TreeGrafter"/>
</dbReference>
<keyword evidence="4" id="KW-0808">Transferase</keyword>
<evidence type="ECO:0000256" key="8">
    <source>
        <dbReference type="ARBA" id="ARBA00023316"/>
    </source>
</evidence>
<dbReference type="RefSeq" id="WP_035029927.1">
    <property type="nucleotide sequence ID" value="NZ_KK073898.1"/>
</dbReference>
<dbReference type="EMBL" id="JENY01000026">
    <property type="protein sequence ID" value="EXL03179.1"/>
    <property type="molecule type" value="Genomic_DNA"/>
</dbReference>
<dbReference type="GO" id="GO:0071555">
    <property type="term" value="P:cell wall organization"/>
    <property type="evidence" value="ECO:0007669"/>
    <property type="project" value="UniProtKB-UniRule"/>
</dbReference>
<reference evidence="12 13" key="1">
    <citation type="submission" date="2014-02" db="EMBL/GenBank/DDBJ databases">
        <title>Aquamicrobium defluvii Genome sequencing.</title>
        <authorList>
            <person name="Wang X."/>
        </authorList>
    </citation>
    <scope>NUCLEOTIDE SEQUENCE [LARGE SCALE GENOMIC DNA]</scope>
    <source>
        <strain evidence="12 13">W13Z1</strain>
    </source>
</reference>
<dbReference type="InterPro" id="IPR005490">
    <property type="entry name" value="LD_TPept_cat_dom"/>
</dbReference>